<evidence type="ECO:0000313" key="8">
    <source>
        <dbReference type="EMBL" id="MBC9207050.1"/>
    </source>
</evidence>
<dbReference type="PROSITE" id="PS51160">
    <property type="entry name" value="ACYLPHOSPHATASE_3"/>
    <property type="match status" value="1"/>
</dbReference>
<keyword evidence="4" id="KW-0378">Hydrolase</keyword>
<dbReference type="InterPro" id="IPR017968">
    <property type="entry name" value="Acylphosphatase_CS"/>
</dbReference>
<evidence type="ECO:0000313" key="9">
    <source>
        <dbReference type="Proteomes" id="UP000626026"/>
    </source>
</evidence>
<feature type="domain" description="Acylphosphatase-like" evidence="7">
    <location>
        <begin position="3"/>
        <end position="89"/>
    </location>
</feature>
<feature type="active site" evidence="4">
    <location>
        <position position="18"/>
    </location>
</feature>
<dbReference type="InterPro" id="IPR036046">
    <property type="entry name" value="Acylphosphatase-like_dom_sf"/>
</dbReference>
<dbReference type="Gene3D" id="3.30.70.100">
    <property type="match status" value="1"/>
</dbReference>
<evidence type="ECO:0000256" key="5">
    <source>
        <dbReference type="RuleBase" id="RU004168"/>
    </source>
</evidence>
<dbReference type="Proteomes" id="UP000626026">
    <property type="component" value="Unassembled WGS sequence"/>
</dbReference>
<keyword evidence="9" id="KW-1185">Reference proteome</keyword>
<dbReference type="PANTHER" id="PTHR47268">
    <property type="entry name" value="ACYLPHOSPHATASE"/>
    <property type="match status" value="1"/>
</dbReference>
<evidence type="ECO:0000256" key="2">
    <source>
        <dbReference type="ARBA" id="ARBA00012150"/>
    </source>
</evidence>
<dbReference type="PROSITE" id="PS00151">
    <property type="entry name" value="ACYLPHOSPHATASE_2"/>
    <property type="match status" value="1"/>
</dbReference>
<organism evidence="8 9">
    <name type="scientific">Teichococcus aerophilus</name>
    <dbReference type="NCBI Taxonomy" id="1224513"/>
    <lineage>
        <taxon>Bacteria</taxon>
        <taxon>Pseudomonadati</taxon>
        <taxon>Pseudomonadota</taxon>
        <taxon>Alphaproteobacteria</taxon>
        <taxon>Acetobacterales</taxon>
        <taxon>Roseomonadaceae</taxon>
        <taxon>Roseomonas</taxon>
    </lineage>
</organism>
<sequence>MDAKQVRIRGRVHGVGYRDWMVAEAVRLGVQGWVRNRADGSVEALVAGDAAAVGALLTACRKGPPLARVDDISEDFADPPAEPGFQRLPSK</sequence>
<accession>A0ABR7RKE4</accession>
<dbReference type="NCBIfam" id="NF010996">
    <property type="entry name" value="PRK14421.1"/>
    <property type="match status" value="1"/>
</dbReference>
<comment type="caution">
    <text evidence="8">The sequence shown here is derived from an EMBL/GenBank/DDBJ whole genome shotgun (WGS) entry which is preliminary data.</text>
</comment>
<dbReference type="PANTHER" id="PTHR47268:SF4">
    <property type="entry name" value="ACYLPHOSPHATASE"/>
    <property type="match status" value="1"/>
</dbReference>
<gene>
    <name evidence="8" type="ORF">IBL26_09415</name>
</gene>
<evidence type="ECO:0000256" key="3">
    <source>
        <dbReference type="ARBA" id="ARBA00047645"/>
    </source>
</evidence>
<proteinExistence type="inferred from homology"/>
<dbReference type="RefSeq" id="WP_187784219.1">
    <property type="nucleotide sequence ID" value="NZ_JACTVA010000012.1"/>
</dbReference>
<evidence type="ECO:0000256" key="1">
    <source>
        <dbReference type="ARBA" id="ARBA00005614"/>
    </source>
</evidence>
<name>A0ABR7RKE4_9PROT</name>
<dbReference type="SUPFAM" id="SSF54975">
    <property type="entry name" value="Acylphosphatase/BLUF domain-like"/>
    <property type="match status" value="1"/>
</dbReference>
<dbReference type="PRINTS" id="PR00112">
    <property type="entry name" value="ACYLPHPHTASE"/>
</dbReference>
<feature type="active site" evidence="4">
    <location>
        <position position="36"/>
    </location>
</feature>
<protein>
    <recommendedName>
        <fullName evidence="2 4">acylphosphatase</fullName>
        <ecNumber evidence="2 4">3.6.1.7</ecNumber>
    </recommendedName>
</protein>
<evidence type="ECO:0000256" key="4">
    <source>
        <dbReference type="PROSITE-ProRule" id="PRU00520"/>
    </source>
</evidence>
<evidence type="ECO:0000259" key="7">
    <source>
        <dbReference type="PROSITE" id="PS51160"/>
    </source>
</evidence>
<feature type="region of interest" description="Disordered" evidence="6">
    <location>
        <begin position="71"/>
        <end position="91"/>
    </location>
</feature>
<dbReference type="InterPro" id="IPR001792">
    <property type="entry name" value="Acylphosphatase-like_dom"/>
</dbReference>
<evidence type="ECO:0000256" key="6">
    <source>
        <dbReference type="SAM" id="MobiDB-lite"/>
    </source>
</evidence>
<dbReference type="EMBL" id="JACTVA010000012">
    <property type="protein sequence ID" value="MBC9207050.1"/>
    <property type="molecule type" value="Genomic_DNA"/>
</dbReference>
<dbReference type="Pfam" id="PF00708">
    <property type="entry name" value="Acylphosphatase"/>
    <property type="match status" value="1"/>
</dbReference>
<dbReference type="InterPro" id="IPR020456">
    <property type="entry name" value="Acylphosphatase"/>
</dbReference>
<dbReference type="EC" id="3.6.1.7" evidence="2 4"/>
<reference evidence="8 9" key="1">
    <citation type="journal article" date="2013" name="Int. J. Syst. Evol. Microbiol.">
        <title>Roseomonas aerophila sp. nov., isolated from air.</title>
        <authorList>
            <person name="Kim S.J."/>
            <person name="Weon H.Y."/>
            <person name="Ahn J.H."/>
            <person name="Hong S.B."/>
            <person name="Seok S.J."/>
            <person name="Whang K.S."/>
            <person name="Kwon S.W."/>
        </authorList>
    </citation>
    <scope>NUCLEOTIDE SEQUENCE [LARGE SCALE GENOMIC DNA]</scope>
    <source>
        <strain evidence="8 9">NBRC 108923</strain>
    </source>
</reference>
<comment type="similarity">
    <text evidence="1 5">Belongs to the acylphosphatase family.</text>
</comment>
<comment type="catalytic activity">
    <reaction evidence="3 4">
        <text>an acyl phosphate + H2O = a carboxylate + phosphate + H(+)</text>
        <dbReference type="Rhea" id="RHEA:14965"/>
        <dbReference type="ChEBI" id="CHEBI:15377"/>
        <dbReference type="ChEBI" id="CHEBI:15378"/>
        <dbReference type="ChEBI" id="CHEBI:29067"/>
        <dbReference type="ChEBI" id="CHEBI:43474"/>
        <dbReference type="ChEBI" id="CHEBI:59918"/>
        <dbReference type="EC" id="3.6.1.7"/>
    </reaction>
</comment>